<dbReference type="PROSITE" id="PS50005">
    <property type="entry name" value="TPR"/>
    <property type="match status" value="1"/>
</dbReference>
<keyword evidence="5" id="KW-1185">Reference proteome</keyword>
<proteinExistence type="predicted"/>
<organism evidence="4 5">
    <name type="scientific">Dasania phycosphaerae</name>
    <dbReference type="NCBI Taxonomy" id="2950436"/>
    <lineage>
        <taxon>Bacteria</taxon>
        <taxon>Pseudomonadati</taxon>
        <taxon>Pseudomonadota</taxon>
        <taxon>Gammaproteobacteria</taxon>
        <taxon>Cellvibrionales</taxon>
        <taxon>Spongiibacteraceae</taxon>
        <taxon>Dasania</taxon>
    </lineage>
</organism>
<protein>
    <submittedName>
        <fullName evidence="4">Tetratricopeptide repeat protein</fullName>
    </submittedName>
</protein>
<accession>A0A9J6RRC9</accession>
<dbReference type="InterPro" id="IPR011990">
    <property type="entry name" value="TPR-like_helical_dom_sf"/>
</dbReference>
<dbReference type="SUPFAM" id="SSF52540">
    <property type="entry name" value="P-loop containing nucleoside triphosphate hydrolases"/>
    <property type="match status" value="1"/>
</dbReference>
<keyword evidence="1" id="KW-0677">Repeat</keyword>
<evidence type="ECO:0000259" key="3">
    <source>
        <dbReference type="Pfam" id="PF23231"/>
    </source>
</evidence>
<evidence type="ECO:0000256" key="2">
    <source>
        <dbReference type="PROSITE-ProRule" id="PRU00339"/>
    </source>
</evidence>
<evidence type="ECO:0000313" key="5">
    <source>
        <dbReference type="Proteomes" id="UP001069090"/>
    </source>
</evidence>
<dbReference type="InterPro" id="IPR027417">
    <property type="entry name" value="P-loop_NTPase"/>
</dbReference>
<dbReference type="AlphaFoldDB" id="A0A9J6RRC9"/>
<dbReference type="EMBL" id="JAPTGG010000023">
    <property type="protein sequence ID" value="MCZ0867139.1"/>
    <property type="molecule type" value="Genomic_DNA"/>
</dbReference>
<dbReference type="PANTHER" id="PTHR47938">
    <property type="entry name" value="RESPIRATORY COMPLEX I CHAPERONE (CIA84), PUTATIVE (AFU_ORTHOLOGUE AFUA_2G06020)-RELATED"/>
    <property type="match status" value="1"/>
</dbReference>
<feature type="repeat" description="TPR" evidence="2">
    <location>
        <begin position="867"/>
        <end position="900"/>
    </location>
</feature>
<dbReference type="Gene3D" id="1.25.40.10">
    <property type="entry name" value="Tetratricopeptide repeat domain"/>
    <property type="match status" value="3"/>
</dbReference>
<evidence type="ECO:0000313" key="4">
    <source>
        <dbReference type="EMBL" id="MCZ0867139.1"/>
    </source>
</evidence>
<dbReference type="InterPro" id="IPR055430">
    <property type="entry name" value="HAT_Syf1_CNRKL1_C"/>
</dbReference>
<feature type="domain" description="Pre-mRNA-splicing factor Syf1/CRNKL1-like C-terminal HAT-repeats" evidence="3">
    <location>
        <begin position="796"/>
        <end position="951"/>
    </location>
</feature>
<dbReference type="RefSeq" id="WP_258333068.1">
    <property type="nucleotide sequence ID" value="NZ_JAPTGG010000023.1"/>
</dbReference>
<dbReference type="SUPFAM" id="SSF48452">
    <property type="entry name" value="TPR-like"/>
    <property type="match status" value="2"/>
</dbReference>
<name>A0A9J6RRC9_9GAMM</name>
<dbReference type="Proteomes" id="UP001069090">
    <property type="component" value="Unassembled WGS sequence"/>
</dbReference>
<evidence type="ECO:0000256" key="1">
    <source>
        <dbReference type="ARBA" id="ARBA00022737"/>
    </source>
</evidence>
<dbReference type="PANTHER" id="PTHR47938:SF9">
    <property type="entry name" value="OS10G0422300 PROTEIN"/>
    <property type="match status" value="1"/>
</dbReference>
<keyword evidence="2" id="KW-0802">TPR repeat</keyword>
<dbReference type="GO" id="GO:0003729">
    <property type="term" value="F:mRNA binding"/>
    <property type="evidence" value="ECO:0007669"/>
    <property type="project" value="TreeGrafter"/>
</dbReference>
<dbReference type="InterPro" id="IPR019734">
    <property type="entry name" value="TPR_rpt"/>
</dbReference>
<sequence>MEVNFRSHEQLSCISGLSDQWIKKGNSLAILKGFPGVGKKTVSYLLAQQVKRKALFLTLDADSEDPVSSMYFDLASNLESLENNKARQTEIGQSSILELTKEILSRDDLLITFDNLELLIDNKGLIKSKGLASLFSDLSRSPRYKSKILLLTTRSPKTDSWNESAYTHTLKGLSPTEGSSYLFSLVKRKGLLEKLPKEKCESVARRLGGNFRAILTFVNAGLEFESLEHLMSWAPEEFSPGDDTYSQELLEEFERTILTKAQERLSETERSVLNFCSLFRRSFSRSFFKFLDDRDIVSDGENPKRGLLERYILDEYLGSYSLHPIVRASQIASLKSNLAAWQAAHSISSDFLLDSYRNTISDGALKLASSYAELRHHLLEANRLFELSSISERLTVLLSKSITKQMQSQVPKNKITLAERIALISCLPEDKRSNGMSYHLALCLRARNNEGDLEKALSHIRKAESKNIYYASWLLRLELEYRFNGIDAVDEVLIRYRRVSGDRKKAASVYGKAADLAEVAKRLDKAEAYFRQAVEFIPDECLVEIVPAYTRLLRKLDRDGAALTLLLECLDRPSITRVSTIYESASKLLLETGEANQALKLAERGLADERASKKWVLRLIKANILCAQNKNKDAVEFLQNSIRNTGKEDPIRLVEKCVELLTEQGRLEDAIGLFEKQLQRAQPKNRPAMYVDYAKKLEKAGRSDQAIKILEGYLQSKSGIDKTEAYEYSSNYYFSRRDLTGSIRILKSAIGDPFIGDKLRFYRDLADRYYREGNIEACLNVLNSAFIDPNCSSVYQAYMDASKYLSKEERIEDAIDVLEEGLKAPAVGDRVAIALELSKRLYTAGNLNRSESVLSDILKDKRANGLWRVYKNLAELLAEQGKVEEAGQVYNEAIESAKSNNKAAIYISYAKFLWSTEDISITLQFLQSAIEDLPNNQELKNIRKYIEIEKENENTFDEVFKRIEYLKQKIENENLYRAFYNKTGSLVDDLVSEETIQQHFKLVWANTKSKVNAEVGNGQGYVDFQITRGYEDTTVVEFKLAKNSSLMNSVPSQVKAYARANETIFYYTVILFFNDKEKERSLKLLDSLEKEERNRVILIDATVKLSASKLKRERVAQNFDD</sequence>
<comment type="caution">
    <text evidence="4">The sequence shown here is derived from an EMBL/GenBank/DDBJ whole genome shotgun (WGS) entry which is preliminary data.</text>
</comment>
<gene>
    <name evidence="4" type="ORF">O0V09_18230</name>
</gene>
<dbReference type="Pfam" id="PF23231">
    <property type="entry name" value="HAT_Syf1_CNRKL1_C"/>
    <property type="match status" value="1"/>
</dbReference>
<reference evidence="4 5" key="1">
    <citation type="submission" date="2022-12" db="EMBL/GenBank/DDBJ databases">
        <title>Dasania phycosphaerae sp. nov., isolated from particulate material of the south coast of Korea.</title>
        <authorList>
            <person name="Jiang Y."/>
        </authorList>
    </citation>
    <scope>NUCLEOTIDE SEQUENCE [LARGE SCALE GENOMIC DNA]</scope>
    <source>
        <strain evidence="4 5">GY-19</strain>
    </source>
</reference>
<dbReference type="SMART" id="SM00028">
    <property type="entry name" value="TPR"/>
    <property type="match status" value="3"/>
</dbReference>